<reference evidence="4" key="1">
    <citation type="submission" date="2019-02" db="EMBL/GenBank/DDBJ databases">
        <authorList>
            <person name="Gruber-Vodicka R. H."/>
            <person name="Seah K. B. B."/>
        </authorList>
    </citation>
    <scope>NUCLEOTIDE SEQUENCE</scope>
    <source>
        <strain evidence="4">BECK_M6</strain>
        <strain evidence="3">BECK_M7</strain>
    </source>
</reference>
<gene>
    <name evidence="4" type="ORF">BECKLFY1418A_GA0070994_10811</name>
    <name evidence="3" type="ORF">BECKLFY1418B_GA0070995_10349</name>
</gene>
<dbReference type="Gene3D" id="3.40.50.11810">
    <property type="match status" value="1"/>
</dbReference>
<evidence type="ECO:0000313" key="3">
    <source>
        <dbReference type="EMBL" id="VFJ92359.1"/>
    </source>
</evidence>
<dbReference type="Pfam" id="PF02754">
    <property type="entry name" value="CCG"/>
    <property type="match status" value="2"/>
</dbReference>
<evidence type="ECO:0000259" key="2">
    <source>
        <dbReference type="Pfam" id="PF02754"/>
    </source>
</evidence>
<feature type="domain" description="Cysteine-rich" evidence="2">
    <location>
        <begin position="165"/>
        <end position="254"/>
    </location>
</feature>
<dbReference type="InterPro" id="IPR051278">
    <property type="entry name" value="HdrB/HdrD_reductase"/>
</dbReference>
<name>A0A450V0D7_9GAMM</name>
<feature type="domain" description="Cysteine-rich" evidence="2">
    <location>
        <begin position="17"/>
        <end position="99"/>
    </location>
</feature>
<evidence type="ECO:0000313" key="4">
    <source>
        <dbReference type="EMBL" id="VFJ98280.1"/>
    </source>
</evidence>
<sequence>MKDNTQGIRHMAKREYSFYPGCSSQKGASASNLQTSVQAICDTLDVQLNTIPDWNCCAASIGYAEGGELPRLALSARNIALSEEAHPGQDIVATCAACWLATRETKERLLESPELKKETNESLATVGLSVKADKKVRHMVEVLIEDIGYEEIGRQVKKPLKGIKVAGYVGCQTNRPFGIDDESFENPQYMDKLAISLGAEPISNYEKKVQCCGGALIFSEPEKAQAMIKDIIEAAYDGGADMIATPCPVCQMNVEVYQDHINEQYNKKFSMPVVYYSTMMAVAFGKSAKESALDGQVIKAVKLDDIARG</sequence>
<dbReference type="GO" id="GO:0016491">
    <property type="term" value="F:oxidoreductase activity"/>
    <property type="evidence" value="ECO:0007669"/>
    <property type="project" value="UniProtKB-KW"/>
</dbReference>
<dbReference type="EMBL" id="CAADFF010000034">
    <property type="protein sequence ID" value="VFJ92359.1"/>
    <property type="molecule type" value="Genomic_DNA"/>
</dbReference>
<accession>A0A450V0D7</accession>
<dbReference type="InterPro" id="IPR004017">
    <property type="entry name" value="Cys_rich_dom"/>
</dbReference>
<dbReference type="PANTHER" id="PTHR42947:SF1">
    <property type="entry name" value="COB--COM HETERODISULFIDE REDUCTASE SUBUNIT B 1"/>
    <property type="match status" value="1"/>
</dbReference>
<evidence type="ECO:0000256" key="1">
    <source>
        <dbReference type="ARBA" id="ARBA00023002"/>
    </source>
</evidence>
<dbReference type="AlphaFoldDB" id="A0A450V0D7"/>
<proteinExistence type="predicted"/>
<dbReference type="EMBL" id="CAADFH010000081">
    <property type="protein sequence ID" value="VFJ98280.1"/>
    <property type="molecule type" value="Genomic_DNA"/>
</dbReference>
<dbReference type="Gene3D" id="1.20.1050.140">
    <property type="match status" value="1"/>
</dbReference>
<dbReference type="PANTHER" id="PTHR42947">
    <property type="entry name" value="COB--COM HETERODISULFIDE REDUCTASE SUBUNIT B 1"/>
    <property type="match status" value="1"/>
</dbReference>
<keyword evidence="1" id="KW-0560">Oxidoreductase</keyword>
<organism evidence="4">
    <name type="scientific">Candidatus Kentrum sp. LFY</name>
    <dbReference type="NCBI Taxonomy" id="2126342"/>
    <lineage>
        <taxon>Bacteria</taxon>
        <taxon>Pseudomonadati</taxon>
        <taxon>Pseudomonadota</taxon>
        <taxon>Gammaproteobacteria</taxon>
        <taxon>Candidatus Kentrum</taxon>
    </lineage>
</organism>
<protein>
    <submittedName>
        <fullName evidence="4">Heterodisulfide reductase subunit B</fullName>
    </submittedName>
</protein>